<dbReference type="PANTHER" id="PTHR11736">
    <property type="entry name" value="MELANOMA-ASSOCIATED ANTIGEN MAGE ANTIGEN"/>
    <property type="match status" value="1"/>
</dbReference>
<dbReference type="InterPro" id="IPR041898">
    <property type="entry name" value="MAGE_WH1"/>
</dbReference>
<dbReference type="InterPro" id="IPR037445">
    <property type="entry name" value="MAGE"/>
</dbReference>
<dbReference type="Proteomes" id="UP000081671">
    <property type="component" value="Unplaced"/>
</dbReference>
<dbReference type="Gene3D" id="1.10.10.1200">
    <property type="entry name" value="MAGE homology domain, winged helix WH1 motif"/>
    <property type="match status" value="1"/>
</dbReference>
<evidence type="ECO:0000313" key="2">
    <source>
        <dbReference type="Proteomes" id="UP000081671"/>
    </source>
</evidence>
<evidence type="ECO:0000313" key="3">
    <source>
        <dbReference type="RefSeq" id="XP_012882173.1"/>
    </source>
</evidence>
<dbReference type="InterPro" id="IPR002190">
    <property type="entry name" value="MHD_dom"/>
</dbReference>
<dbReference type="RefSeq" id="XP_012882173.1">
    <property type="nucleotide sequence ID" value="XM_013026719.1"/>
</dbReference>
<dbReference type="PANTHER" id="PTHR11736:SF153">
    <property type="entry name" value="MELANOMA-ASSOCIATED ANTIGEN 10"/>
    <property type="match status" value="1"/>
</dbReference>
<dbReference type="KEGG" id="dord:105993447"/>
<keyword evidence="2" id="KW-1185">Reference proteome</keyword>
<dbReference type="PROSITE" id="PS50838">
    <property type="entry name" value="MAGE"/>
    <property type="match status" value="1"/>
</dbReference>
<feature type="domain" description="MAGE" evidence="1">
    <location>
        <begin position="44"/>
        <end position="243"/>
    </location>
</feature>
<dbReference type="FunFam" id="1.10.10.1210:FF:000001">
    <property type="entry name" value="melanoma-associated antigen D1"/>
    <property type="match status" value="1"/>
</dbReference>
<organism evidence="2 3">
    <name type="scientific">Dipodomys ordii</name>
    <name type="common">Ord's kangaroo rat</name>
    <dbReference type="NCBI Taxonomy" id="10020"/>
    <lineage>
        <taxon>Eukaryota</taxon>
        <taxon>Metazoa</taxon>
        <taxon>Chordata</taxon>
        <taxon>Craniata</taxon>
        <taxon>Vertebrata</taxon>
        <taxon>Euteleostomi</taxon>
        <taxon>Mammalia</taxon>
        <taxon>Eutheria</taxon>
        <taxon>Euarchontoglires</taxon>
        <taxon>Glires</taxon>
        <taxon>Rodentia</taxon>
        <taxon>Castorimorpha</taxon>
        <taxon>Heteromyidae</taxon>
        <taxon>Dipodomyinae</taxon>
        <taxon>Dipodomys</taxon>
    </lineage>
</organism>
<reference evidence="3" key="1">
    <citation type="submission" date="2025-08" db="UniProtKB">
        <authorList>
            <consortium name="RefSeq"/>
        </authorList>
    </citation>
    <scope>IDENTIFICATION</scope>
    <source>
        <tissue evidence="3">Kidney</tissue>
    </source>
</reference>
<name>A0A1S3G042_DIPOR</name>
<dbReference type="GO" id="GO:0000122">
    <property type="term" value="P:negative regulation of transcription by RNA polymerase II"/>
    <property type="evidence" value="ECO:0007669"/>
    <property type="project" value="TreeGrafter"/>
</dbReference>
<sequence>MPQAMEASTSLMPPTPRGISEDLLGEVVREDLCLHDDEIMHIPLRKEAISLVPYLLHKYSSNESVSDTDMLSHIKRDYRRYFPLIIDKASVFMQLLFGIELKEVDPILHTHVLVIVAGITYDGALSDVQGMPKTGLLIIVLCIIFMEGNCATEDAIWHVLNEMEVYSDREHFLYGKPRKLLVEDFVFEQYLKYEQVPGSDPIAYEFRWGPRAYTETTKMKVLEHWAKVSGLDPMAFPTLYEEALQEDQGASTHATASLIEE</sequence>
<dbReference type="GeneID" id="105993447"/>
<dbReference type="InParanoid" id="A0A1S3G042"/>
<dbReference type="GO" id="GO:0005634">
    <property type="term" value="C:nucleus"/>
    <property type="evidence" value="ECO:0007669"/>
    <property type="project" value="TreeGrafter"/>
</dbReference>
<gene>
    <name evidence="3" type="primary">LOC105993447</name>
</gene>
<dbReference type="AlphaFoldDB" id="A0A1S3G042"/>
<protein>
    <submittedName>
        <fullName evidence="3">Melanoma-associated antigen 10-like</fullName>
    </submittedName>
</protein>
<dbReference type="Gene3D" id="1.10.10.1210">
    <property type="entry name" value="MAGE homology domain, winged helix WH2 motif"/>
    <property type="match status" value="1"/>
</dbReference>
<dbReference type="InterPro" id="IPR041899">
    <property type="entry name" value="MAGE_WH2"/>
</dbReference>
<dbReference type="SMART" id="SM01373">
    <property type="entry name" value="MAGE"/>
    <property type="match status" value="1"/>
</dbReference>
<evidence type="ECO:0000259" key="1">
    <source>
        <dbReference type="PROSITE" id="PS50838"/>
    </source>
</evidence>
<dbReference type="OrthoDB" id="205198at2759"/>
<proteinExistence type="predicted"/>
<dbReference type="Pfam" id="PF01454">
    <property type="entry name" value="MAGE"/>
    <property type="match status" value="1"/>
</dbReference>
<accession>A0A1S3G042</accession>